<reference evidence="2 3" key="1">
    <citation type="submission" date="2013-02" db="EMBL/GenBank/DDBJ databases">
        <title>Draft genome sequence of Amycolatopsis vancoresmycina strain DSM 44592T.</title>
        <authorList>
            <person name="Kumar S."/>
            <person name="Kaur N."/>
            <person name="Kaur C."/>
            <person name="Raghava G.P.S."/>
            <person name="Mayilraj S."/>
        </authorList>
    </citation>
    <scope>NUCLEOTIDE SEQUENCE [LARGE SCALE GENOMIC DNA]</scope>
    <source>
        <strain evidence="2 3">DSM 44592</strain>
    </source>
</reference>
<comment type="caution">
    <text evidence="2">The sequence shown here is derived from an EMBL/GenBank/DDBJ whole genome shotgun (WGS) entry which is preliminary data.</text>
</comment>
<dbReference type="InterPro" id="IPR052155">
    <property type="entry name" value="Biofilm_reg_signaling"/>
</dbReference>
<gene>
    <name evidence="2" type="ORF">H480_29811</name>
</gene>
<protein>
    <submittedName>
        <fullName evidence="2">Signal transduction protein</fullName>
    </submittedName>
</protein>
<dbReference type="OrthoDB" id="23692at2"/>
<dbReference type="Pfam" id="PF00563">
    <property type="entry name" value="EAL"/>
    <property type="match status" value="1"/>
</dbReference>
<evidence type="ECO:0000313" key="3">
    <source>
        <dbReference type="Proteomes" id="UP000014139"/>
    </source>
</evidence>
<evidence type="ECO:0000313" key="2">
    <source>
        <dbReference type="EMBL" id="EOD64843.1"/>
    </source>
</evidence>
<evidence type="ECO:0000259" key="1">
    <source>
        <dbReference type="PROSITE" id="PS50883"/>
    </source>
</evidence>
<dbReference type="RefSeq" id="WP_004558373.1">
    <property type="nucleotide sequence ID" value="NZ_AOUO01000471.1"/>
</dbReference>
<dbReference type="Proteomes" id="UP000014139">
    <property type="component" value="Unassembled WGS sequence"/>
</dbReference>
<feature type="domain" description="EAL" evidence="1">
    <location>
        <begin position="1"/>
        <end position="163"/>
    </location>
</feature>
<proteinExistence type="predicted"/>
<dbReference type="PATRIC" id="fig|1292037.4.peg.5612"/>
<dbReference type="PANTHER" id="PTHR44757">
    <property type="entry name" value="DIGUANYLATE CYCLASE DGCP"/>
    <property type="match status" value="1"/>
</dbReference>
<dbReference type="InterPro" id="IPR001633">
    <property type="entry name" value="EAL_dom"/>
</dbReference>
<accession>R1FZT0</accession>
<dbReference type="SUPFAM" id="SSF141868">
    <property type="entry name" value="EAL domain-like"/>
    <property type="match status" value="1"/>
</dbReference>
<keyword evidence="3" id="KW-1185">Reference proteome</keyword>
<organism evidence="2 3">
    <name type="scientific">Amycolatopsis vancoresmycina DSM 44592</name>
    <dbReference type="NCBI Taxonomy" id="1292037"/>
    <lineage>
        <taxon>Bacteria</taxon>
        <taxon>Bacillati</taxon>
        <taxon>Actinomycetota</taxon>
        <taxon>Actinomycetes</taxon>
        <taxon>Pseudonocardiales</taxon>
        <taxon>Pseudonocardiaceae</taxon>
        <taxon>Amycolatopsis</taxon>
    </lineage>
</organism>
<sequence>ERLAASGLGVPLVVELTAPQAADPELVGEIRRVLDDTGLPPDRLRPGFPAAVLTADTGDAADNIRVLAEIGVPVELHGFGDATCLAEFPVRGVRLAPNLVARREHPLVTGTLSALVDAAHAAGASVSADGVETPAQAEWWQERGADLVSGPAFPELPDGLPAC</sequence>
<dbReference type="Gene3D" id="3.20.20.450">
    <property type="entry name" value="EAL domain"/>
    <property type="match status" value="1"/>
</dbReference>
<dbReference type="AlphaFoldDB" id="R1FZT0"/>
<name>R1FZT0_9PSEU</name>
<dbReference type="InterPro" id="IPR035919">
    <property type="entry name" value="EAL_sf"/>
</dbReference>
<dbReference type="PANTHER" id="PTHR44757:SF2">
    <property type="entry name" value="BIOFILM ARCHITECTURE MAINTENANCE PROTEIN MBAA"/>
    <property type="match status" value="1"/>
</dbReference>
<dbReference type="PROSITE" id="PS50883">
    <property type="entry name" value="EAL"/>
    <property type="match status" value="1"/>
</dbReference>
<feature type="non-terminal residue" evidence="2">
    <location>
        <position position="1"/>
    </location>
</feature>
<dbReference type="EMBL" id="AOUO01000471">
    <property type="protein sequence ID" value="EOD64843.1"/>
    <property type="molecule type" value="Genomic_DNA"/>
</dbReference>